<reference evidence="1 2" key="1">
    <citation type="submission" date="2019-02" db="EMBL/GenBank/DDBJ databases">
        <title>Deep-cultivation of Planctomycetes and their phenomic and genomic characterization uncovers novel biology.</title>
        <authorList>
            <person name="Wiegand S."/>
            <person name="Jogler M."/>
            <person name="Boedeker C."/>
            <person name="Pinto D."/>
            <person name="Vollmers J."/>
            <person name="Rivas-Marin E."/>
            <person name="Kohn T."/>
            <person name="Peeters S.H."/>
            <person name="Heuer A."/>
            <person name="Rast P."/>
            <person name="Oberbeckmann S."/>
            <person name="Bunk B."/>
            <person name="Jeske O."/>
            <person name="Meyerdierks A."/>
            <person name="Storesund J.E."/>
            <person name="Kallscheuer N."/>
            <person name="Luecker S."/>
            <person name="Lage O.M."/>
            <person name="Pohl T."/>
            <person name="Merkel B.J."/>
            <person name="Hornburger P."/>
            <person name="Mueller R.-W."/>
            <person name="Bruemmer F."/>
            <person name="Labrenz M."/>
            <person name="Spormann A.M."/>
            <person name="Op den Camp H."/>
            <person name="Overmann J."/>
            <person name="Amann R."/>
            <person name="Jetten M.S.M."/>
            <person name="Mascher T."/>
            <person name="Medema M.H."/>
            <person name="Devos D.P."/>
            <person name="Kaster A.-K."/>
            <person name="Ovreas L."/>
            <person name="Rohde M."/>
            <person name="Galperin M.Y."/>
            <person name="Jogler C."/>
        </authorList>
    </citation>
    <scope>NUCLEOTIDE SEQUENCE [LARGE SCALE GENOMIC DNA]</scope>
    <source>
        <strain evidence="1 2">Q31a</strain>
    </source>
</reference>
<organism evidence="1 2">
    <name type="scientific">Aureliella helgolandensis</name>
    <dbReference type="NCBI Taxonomy" id="2527968"/>
    <lineage>
        <taxon>Bacteria</taxon>
        <taxon>Pseudomonadati</taxon>
        <taxon>Planctomycetota</taxon>
        <taxon>Planctomycetia</taxon>
        <taxon>Pirellulales</taxon>
        <taxon>Pirellulaceae</taxon>
        <taxon>Aureliella</taxon>
    </lineage>
</organism>
<dbReference type="RefSeq" id="WP_145080172.1">
    <property type="nucleotide sequence ID" value="NZ_CP036298.1"/>
</dbReference>
<dbReference type="KEGG" id="ahel:Q31a_36220"/>
<dbReference type="Proteomes" id="UP000318017">
    <property type="component" value="Chromosome"/>
</dbReference>
<evidence type="ECO:0000313" key="2">
    <source>
        <dbReference type="Proteomes" id="UP000318017"/>
    </source>
</evidence>
<gene>
    <name evidence="1" type="ORF">Q31a_36220</name>
</gene>
<protein>
    <submittedName>
        <fullName evidence="1">Uncharacterized protein</fullName>
    </submittedName>
</protein>
<evidence type="ECO:0000313" key="1">
    <source>
        <dbReference type="EMBL" id="QDV25298.1"/>
    </source>
</evidence>
<dbReference type="EMBL" id="CP036298">
    <property type="protein sequence ID" value="QDV25298.1"/>
    <property type="molecule type" value="Genomic_DNA"/>
</dbReference>
<dbReference type="AlphaFoldDB" id="A0A518G9M5"/>
<dbReference type="OrthoDB" id="280020at2"/>
<name>A0A518G9M5_9BACT</name>
<sequence>MKLYVSTDGNCQSVYSETLDLGSVGALDIRRASHVEPTSDGQWIADLSPISGPQLGPFTTRSQALQAEVAWLDAWFHNLHGEFSI</sequence>
<keyword evidence="2" id="KW-1185">Reference proteome</keyword>
<accession>A0A518G9M5</accession>
<proteinExistence type="predicted"/>